<dbReference type="InterPro" id="IPR036318">
    <property type="entry name" value="FAD-bd_PCMH-like_sf"/>
</dbReference>
<dbReference type="Gene3D" id="1.10.45.10">
    <property type="entry name" value="Vanillyl-alcohol Oxidase, Chain A, domain 4"/>
    <property type="match status" value="1"/>
</dbReference>
<evidence type="ECO:0000256" key="1">
    <source>
        <dbReference type="ARBA" id="ARBA00001974"/>
    </source>
</evidence>
<dbReference type="Pfam" id="PF01565">
    <property type="entry name" value="FAD_binding_4"/>
    <property type="match status" value="1"/>
</dbReference>
<dbReference type="Pfam" id="PF02913">
    <property type="entry name" value="FAD-oxidase_C"/>
    <property type="match status" value="1"/>
</dbReference>
<dbReference type="EMBL" id="QNRK01000029">
    <property type="protein sequence ID" value="RBP07073.1"/>
    <property type="molecule type" value="Genomic_DNA"/>
</dbReference>
<dbReference type="RefSeq" id="WP_113891449.1">
    <property type="nucleotide sequence ID" value="NZ_QNRK01000029.1"/>
</dbReference>
<dbReference type="FunFam" id="1.10.45.10:FF:000001">
    <property type="entry name" value="D-lactate dehydrogenase mitochondrial"/>
    <property type="match status" value="1"/>
</dbReference>
<evidence type="ECO:0000256" key="3">
    <source>
        <dbReference type="ARBA" id="ARBA00022630"/>
    </source>
</evidence>
<dbReference type="GO" id="GO:0071949">
    <property type="term" value="F:FAD binding"/>
    <property type="evidence" value="ECO:0007669"/>
    <property type="project" value="InterPro"/>
</dbReference>
<dbReference type="InterPro" id="IPR006094">
    <property type="entry name" value="Oxid_FAD_bind_N"/>
</dbReference>
<accession>A0A366EXE6</accession>
<dbReference type="InterPro" id="IPR016171">
    <property type="entry name" value="Vanillyl_alc_oxidase_C-sub2"/>
</dbReference>
<comment type="similarity">
    <text evidence="2">Belongs to the FAD-binding oxidoreductase/transferase type 4 family.</text>
</comment>
<comment type="cofactor">
    <cofactor evidence="1">
        <name>FAD</name>
        <dbReference type="ChEBI" id="CHEBI:57692"/>
    </cofactor>
</comment>
<feature type="domain" description="FAD-binding PCMH-type" evidence="5">
    <location>
        <begin position="39"/>
        <end position="220"/>
    </location>
</feature>
<dbReference type="Gene3D" id="3.30.43.10">
    <property type="entry name" value="Uridine Diphospho-n-acetylenolpyruvylglucosamine Reductase, domain 2"/>
    <property type="match status" value="1"/>
</dbReference>
<dbReference type="Gene3D" id="3.30.70.2190">
    <property type="match status" value="1"/>
</dbReference>
<dbReference type="InterPro" id="IPR051264">
    <property type="entry name" value="FAD-oxidored/transferase_4"/>
</dbReference>
<gene>
    <name evidence="6" type="ORF">DFR50_1293</name>
</gene>
<sequence>MKVDREAALDALAGIVGAAHALTDPDLIAGALIEPRGLFRGKALALVRPGSTAEVAAVLAWCDGAGVAVTPQGGNTGLVGGQTPDESGDAIILSTRRLKAIRDIDPHADVMICEAGVTLAEAQAAALDVDRLFPLSLAAEGTCTIGGNASTNAGGVAVIAYGNARDLVTGVEAVLPNGEIVNALSKLRKDNTGYDVKGLFVGSEGTLGVVTAASLRLFPNPRARATAFVGLESPEKALDLLALARARLGGGVTSFELIARFASDITVRHGLARAPLAGDPPWSVLIEASTQIPQGFDEAFAAMLEAAFDEGVIDDAVIAASLDQRHAFWTLRESIPEAQNREGGSIKHDVSVAVGDVPAFIAEATKAVEAFEPGARVCAFGHLGDGNIHFNVSQPVAADRDAFVARWDAMNEVVHAIVARMGGSFSAEHGVGRLKRDLLARVKDPGALDVMRRIKAALDPNGIMNPGKVL</sequence>
<keyword evidence="3" id="KW-0285">Flavoprotein</keyword>
<organism evidence="6 7">
    <name type="scientific">Roseiarcus fermentans</name>
    <dbReference type="NCBI Taxonomy" id="1473586"/>
    <lineage>
        <taxon>Bacteria</taxon>
        <taxon>Pseudomonadati</taxon>
        <taxon>Pseudomonadota</taxon>
        <taxon>Alphaproteobacteria</taxon>
        <taxon>Hyphomicrobiales</taxon>
        <taxon>Roseiarcaceae</taxon>
        <taxon>Roseiarcus</taxon>
    </lineage>
</organism>
<reference evidence="6 7" key="1">
    <citation type="submission" date="2018-06" db="EMBL/GenBank/DDBJ databases">
        <title>Genomic Encyclopedia of Type Strains, Phase IV (KMG-IV): sequencing the most valuable type-strain genomes for metagenomic binning, comparative biology and taxonomic classification.</title>
        <authorList>
            <person name="Goeker M."/>
        </authorList>
    </citation>
    <scope>NUCLEOTIDE SEQUENCE [LARGE SCALE GENOMIC DNA]</scope>
    <source>
        <strain evidence="6 7">DSM 24875</strain>
    </source>
</reference>
<dbReference type="PROSITE" id="PS51387">
    <property type="entry name" value="FAD_PCMH"/>
    <property type="match status" value="1"/>
</dbReference>
<dbReference type="InterPro" id="IPR016164">
    <property type="entry name" value="FAD-linked_Oxase-like_C"/>
</dbReference>
<evidence type="ECO:0000259" key="5">
    <source>
        <dbReference type="PROSITE" id="PS51387"/>
    </source>
</evidence>
<evidence type="ECO:0000313" key="7">
    <source>
        <dbReference type="Proteomes" id="UP000253529"/>
    </source>
</evidence>
<dbReference type="InterPro" id="IPR004113">
    <property type="entry name" value="FAD-bd_oxidored_4_C"/>
</dbReference>
<dbReference type="GO" id="GO:0022904">
    <property type="term" value="P:respiratory electron transport chain"/>
    <property type="evidence" value="ECO:0007669"/>
    <property type="project" value="TreeGrafter"/>
</dbReference>
<evidence type="ECO:0000313" key="6">
    <source>
        <dbReference type="EMBL" id="RBP07073.1"/>
    </source>
</evidence>
<dbReference type="GO" id="GO:0003824">
    <property type="term" value="F:catalytic activity"/>
    <property type="evidence" value="ECO:0007669"/>
    <property type="project" value="InterPro"/>
</dbReference>
<dbReference type="Gene3D" id="3.30.70.2740">
    <property type="match status" value="1"/>
</dbReference>
<proteinExistence type="inferred from homology"/>
<dbReference type="Gene3D" id="3.30.465.10">
    <property type="match status" value="1"/>
</dbReference>
<dbReference type="SUPFAM" id="SSF56176">
    <property type="entry name" value="FAD-binding/transporter-associated domain-like"/>
    <property type="match status" value="1"/>
</dbReference>
<name>A0A366EXE6_9HYPH</name>
<dbReference type="InterPro" id="IPR016166">
    <property type="entry name" value="FAD-bd_PCMH"/>
</dbReference>
<keyword evidence="7" id="KW-1185">Reference proteome</keyword>
<comment type="caution">
    <text evidence="6">The sequence shown here is derived from an EMBL/GenBank/DDBJ whole genome shotgun (WGS) entry which is preliminary data.</text>
</comment>
<protein>
    <submittedName>
        <fullName evidence="6">4-phosphoerythronate dehydrogenase (FAD-dependent)</fullName>
    </submittedName>
</protein>
<dbReference type="AlphaFoldDB" id="A0A366EXE6"/>
<evidence type="ECO:0000256" key="4">
    <source>
        <dbReference type="ARBA" id="ARBA00022827"/>
    </source>
</evidence>
<dbReference type="Proteomes" id="UP000253529">
    <property type="component" value="Unassembled WGS sequence"/>
</dbReference>
<dbReference type="PANTHER" id="PTHR43716">
    <property type="entry name" value="D-2-HYDROXYGLUTARATE DEHYDROGENASE, MITOCHONDRIAL"/>
    <property type="match status" value="1"/>
</dbReference>
<dbReference type="InterPro" id="IPR016169">
    <property type="entry name" value="FAD-bd_PCMH_sub2"/>
</dbReference>
<dbReference type="PANTHER" id="PTHR43716:SF2">
    <property type="entry name" value="BLL6224 PROTEIN"/>
    <property type="match status" value="1"/>
</dbReference>
<keyword evidence="4" id="KW-0274">FAD</keyword>
<dbReference type="SUPFAM" id="SSF55103">
    <property type="entry name" value="FAD-linked oxidases, C-terminal domain"/>
    <property type="match status" value="1"/>
</dbReference>
<evidence type="ECO:0000256" key="2">
    <source>
        <dbReference type="ARBA" id="ARBA00008000"/>
    </source>
</evidence>
<dbReference type="InterPro" id="IPR016167">
    <property type="entry name" value="FAD-bd_PCMH_sub1"/>
</dbReference>
<dbReference type="OrthoDB" id="9809290at2"/>